<sequence length="142" mass="16749">MKALRLIFLMSFYCLFTCYAFSQDSKSHVISNMNSNEILDNLKRFSLENNYFIQNMDKENGFVQLYYLSKGKGLFTSEYRLTINIFVVSHAENENILTLQIKADEMYTKDFMTYYKDLGILPEGKSYTDLLGLIKQFFDRLN</sequence>
<keyword evidence="1" id="KW-0732">Signal</keyword>
<accession>A0ABW3RI15</accession>
<evidence type="ECO:0008006" key="4">
    <source>
        <dbReference type="Google" id="ProtNLM"/>
    </source>
</evidence>
<dbReference type="RefSeq" id="WP_380894832.1">
    <property type="nucleotide sequence ID" value="NZ_JBHTKY010000003.1"/>
</dbReference>
<dbReference type="EMBL" id="JBHTKY010000003">
    <property type="protein sequence ID" value="MFD1164810.1"/>
    <property type="molecule type" value="Genomic_DNA"/>
</dbReference>
<evidence type="ECO:0000256" key="1">
    <source>
        <dbReference type="SAM" id="SignalP"/>
    </source>
</evidence>
<evidence type="ECO:0000313" key="2">
    <source>
        <dbReference type="EMBL" id="MFD1164810.1"/>
    </source>
</evidence>
<organism evidence="2 3">
    <name type="scientific">Sphingobacterium daejeonense</name>
    <dbReference type="NCBI Taxonomy" id="371142"/>
    <lineage>
        <taxon>Bacteria</taxon>
        <taxon>Pseudomonadati</taxon>
        <taxon>Bacteroidota</taxon>
        <taxon>Sphingobacteriia</taxon>
        <taxon>Sphingobacteriales</taxon>
        <taxon>Sphingobacteriaceae</taxon>
        <taxon>Sphingobacterium</taxon>
    </lineage>
</organism>
<reference evidence="3" key="1">
    <citation type="journal article" date="2019" name="Int. J. Syst. Evol. Microbiol.">
        <title>The Global Catalogue of Microorganisms (GCM) 10K type strain sequencing project: providing services to taxonomists for standard genome sequencing and annotation.</title>
        <authorList>
            <consortium name="The Broad Institute Genomics Platform"/>
            <consortium name="The Broad Institute Genome Sequencing Center for Infectious Disease"/>
            <person name="Wu L."/>
            <person name="Ma J."/>
        </authorList>
    </citation>
    <scope>NUCLEOTIDE SEQUENCE [LARGE SCALE GENOMIC DNA]</scope>
    <source>
        <strain evidence="3">CCUG 52468</strain>
    </source>
</reference>
<gene>
    <name evidence="2" type="ORF">ACFQ2C_04230</name>
</gene>
<feature type="chain" id="PRO_5046951403" description="DUF4468 domain-containing protein" evidence="1">
    <location>
        <begin position="23"/>
        <end position="142"/>
    </location>
</feature>
<name>A0ABW3RI15_9SPHI</name>
<evidence type="ECO:0000313" key="3">
    <source>
        <dbReference type="Proteomes" id="UP001597205"/>
    </source>
</evidence>
<feature type="signal peptide" evidence="1">
    <location>
        <begin position="1"/>
        <end position="22"/>
    </location>
</feature>
<dbReference type="Proteomes" id="UP001597205">
    <property type="component" value="Unassembled WGS sequence"/>
</dbReference>
<proteinExistence type="predicted"/>
<protein>
    <recommendedName>
        <fullName evidence="4">DUF4468 domain-containing protein</fullName>
    </recommendedName>
</protein>
<keyword evidence="3" id="KW-1185">Reference proteome</keyword>
<comment type="caution">
    <text evidence="2">The sequence shown here is derived from an EMBL/GenBank/DDBJ whole genome shotgun (WGS) entry which is preliminary data.</text>
</comment>